<name>A0AAP0HLQ6_9MAGN</name>
<proteinExistence type="predicted"/>
<keyword evidence="2" id="KW-1185">Reference proteome</keyword>
<organism evidence="1 2">
    <name type="scientific">Stephania yunnanensis</name>
    <dbReference type="NCBI Taxonomy" id="152371"/>
    <lineage>
        <taxon>Eukaryota</taxon>
        <taxon>Viridiplantae</taxon>
        <taxon>Streptophyta</taxon>
        <taxon>Embryophyta</taxon>
        <taxon>Tracheophyta</taxon>
        <taxon>Spermatophyta</taxon>
        <taxon>Magnoliopsida</taxon>
        <taxon>Ranunculales</taxon>
        <taxon>Menispermaceae</taxon>
        <taxon>Menispermoideae</taxon>
        <taxon>Cissampelideae</taxon>
        <taxon>Stephania</taxon>
    </lineage>
</organism>
<gene>
    <name evidence="1" type="ORF">Syun_029829</name>
</gene>
<protein>
    <submittedName>
        <fullName evidence="1">Uncharacterized protein</fullName>
    </submittedName>
</protein>
<accession>A0AAP0HLQ6</accession>
<comment type="caution">
    <text evidence="1">The sequence shown here is derived from an EMBL/GenBank/DDBJ whole genome shotgun (WGS) entry which is preliminary data.</text>
</comment>
<evidence type="ECO:0000313" key="1">
    <source>
        <dbReference type="EMBL" id="KAK9087435.1"/>
    </source>
</evidence>
<sequence length="123" mass="13679">MLSAPTDTGVRVTTKVRQSREFQRHHPKKFHGGTDRGAAKIHDVLATLDYMRSSISSTSLFGEADVWLCITVASMGTLKDWVEFKNGYALYGLVSTFDGVGWGAVDTDADQAYYFVHGPLNWF</sequence>
<dbReference type="AlphaFoldDB" id="A0AAP0HLQ6"/>
<evidence type="ECO:0000313" key="2">
    <source>
        <dbReference type="Proteomes" id="UP001420932"/>
    </source>
</evidence>
<dbReference type="Proteomes" id="UP001420932">
    <property type="component" value="Unassembled WGS sequence"/>
</dbReference>
<dbReference type="EMBL" id="JBBNAF010000013">
    <property type="protein sequence ID" value="KAK9087435.1"/>
    <property type="molecule type" value="Genomic_DNA"/>
</dbReference>
<reference evidence="1 2" key="1">
    <citation type="submission" date="2024-01" db="EMBL/GenBank/DDBJ databases">
        <title>Genome assemblies of Stephania.</title>
        <authorList>
            <person name="Yang L."/>
        </authorList>
    </citation>
    <scope>NUCLEOTIDE SEQUENCE [LARGE SCALE GENOMIC DNA]</scope>
    <source>
        <strain evidence="1">YNDBR</strain>
        <tissue evidence="1">Leaf</tissue>
    </source>
</reference>